<comment type="caution">
    <text evidence="2">The sequence shown here is derived from an EMBL/GenBank/DDBJ whole genome shotgun (WGS) entry which is preliminary data.</text>
</comment>
<reference evidence="3" key="1">
    <citation type="journal article" date="2019" name="Int. J. Syst. Evol. Microbiol.">
        <title>The Global Catalogue of Microorganisms (GCM) 10K type strain sequencing project: providing services to taxonomists for standard genome sequencing and annotation.</title>
        <authorList>
            <consortium name="The Broad Institute Genomics Platform"/>
            <consortium name="The Broad Institute Genome Sequencing Center for Infectious Disease"/>
            <person name="Wu L."/>
            <person name="Ma J."/>
        </authorList>
    </citation>
    <scope>NUCLEOTIDE SEQUENCE [LARGE SCALE GENOMIC DNA]</scope>
    <source>
        <strain evidence="3">JCM 16950</strain>
    </source>
</reference>
<organism evidence="2 3">
    <name type="scientific">Microbacterium kribbense</name>
    <dbReference type="NCBI Taxonomy" id="433645"/>
    <lineage>
        <taxon>Bacteria</taxon>
        <taxon>Bacillati</taxon>
        <taxon>Actinomycetota</taxon>
        <taxon>Actinomycetes</taxon>
        <taxon>Micrococcales</taxon>
        <taxon>Microbacteriaceae</taxon>
        <taxon>Microbacterium</taxon>
    </lineage>
</organism>
<feature type="transmembrane region" description="Helical" evidence="1">
    <location>
        <begin position="78"/>
        <end position="99"/>
    </location>
</feature>
<dbReference type="Proteomes" id="UP001500540">
    <property type="component" value="Unassembled WGS sequence"/>
</dbReference>
<evidence type="ECO:0000313" key="3">
    <source>
        <dbReference type="Proteomes" id="UP001500540"/>
    </source>
</evidence>
<feature type="transmembrane region" description="Helical" evidence="1">
    <location>
        <begin position="20"/>
        <end position="41"/>
    </location>
</feature>
<gene>
    <name evidence="2" type="ORF">GCM10022240_10210</name>
</gene>
<feature type="transmembrane region" description="Helical" evidence="1">
    <location>
        <begin position="47"/>
        <end position="66"/>
    </location>
</feature>
<evidence type="ECO:0000256" key="1">
    <source>
        <dbReference type="SAM" id="Phobius"/>
    </source>
</evidence>
<keyword evidence="1" id="KW-0812">Transmembrane</keyword>
<accession>A0ABP7G947</accession>
<evidence type="ECO:0008006" key="4">
    <source>
        <dbReference type="Google" id="ProtNLM"/>
    </source>
</evidence>
<keyword evidence="1" id="KW-1133">Transmembrane helix</keyword>
<evidence type="ECO:0000313" key="2">
    <source>
        <dbReference type="EMBL" id="GAA3759576.1"/>
    </source>
</evidence>
<proteinExistence type="predicted"/>
<sequence length="214" mass="21735">MPGIAYAEDVDRITPRQLRALRGVSASVVTTLVAATAHTIGGAGAPSVLLVAIAATLAAPIAVAVIGRRPSLARTALAVLAAQVVFHTAFALFGDAGAVRYTTDAAAGMHAMHMGALVAVAGGSGAPLAALFRSAPMLAAHGVAAAVTIVALHRGEWMLQALGRGIRRLVRRVPPVLPGPTRRRGLGRAFTSARRCGAEFAAVVSRRGPPLPAL</sequence>
<keyword evidence="1" id="KW-0472">Membrane</keyword>
<keyword evidence="3" id="KW-1185">Reference proteome</keyword>
<protein>
    <recommendedName>
        <fullName evidence="4">Integral membrane protein</fullName>
    </recommendedName>
</protein>
<dbReference type="EMBL" id="BAABAF010000003">
    <property type="protein sequence ID" value="GAA3759576.1"/>
    <property type="molecule type" value="Genomic_DNA"/>
</dbReference>
<feature type="transmembrane region" description="Helical" evidence="1">
    <location>
        <begin position="111"/>
        <end position="132"/>
    </location>
</feature>
<name>A0ABP7G947_9MICO</name>